<dbReference type="EMBL" id="JACCGK010000017">
    <property type="protein sequence ID" value="NYT74377.1"/>
    <property type="molecule type" value="Genomic_DNA"/>
</dbReference>
<keyword evidence="1" id="KW-1133">Transmembrane helix</keyword>
<feature type="transmembrane region" description="Helical" evidence="1">
    <location>
        <begin position="379"/>
        <end position="406"/>
    </location>
</feature>
<feature type="transmembrane region" description="Helical" evidence="1">
    <location>
        <begin position="346"/>
        <end position="367"/>
    </location>
</feature>
<evidence type="ECO:0000256" key="1">
    <source>
        <dbReference type="SAM" id="Phobius"/>
    </source>
</evidence>
<evidence type="ECO:0008006" key="4">
    <source>
        <dbReference type="Google" id="ProtNLM"/>
    </source>
</evidence>
<organism evidence="2 3">
    <name type="scientific">Vreelandella sedimenti</name>
    <dbReference type="NCBI Taxonomy" id="2729618"/>
    <lineage>
        <taxon>Bacteria</taxon>
        <taxon>Pseudomonadati</taxon>
        <taxon>Pseudomonadota</taxon>
        <taxon>Gammaproteobacteria</taxon>
        <taxon>Oceanospirillales</taxon>
        <taxon>Halomonadaceae</taxon>
        <taxon>Vreelandella</taxon>
    </lineage>
</organism>
<feature type="transmembrane region" description="Helical" evidence="1">
    <location>
        <begin position="117"/>
        <end position="137"/>
    </location>
</feature>
<comment type="caution">
    <text evidence="2">The sequence shown here is derived from an EMBL/GenBank/DDBJ whole genome shotgun (WGS) entry which is preliminary data.</text>
</comment>
<dbReference type="AlphaFoldDB" id="A0A7Z0SN42"/>
<accession>A0A7Z0SN42</accession>
<keyword evidence="1" id="KW-0472">Membrane</keyword>
<dbReference type="RefSeq" id="WP_180094735.1">
    <property type="nucleotide sequence ID" value="NZ_JACCGK010000017.1"/>
</dbReference>
<protein>
    <recommendedName>
        <fullName evidence="4">O-antigen ligase family protein</fullName>
    </recommendedName>
</protein>
<keyword evidence="3" id="KW-1185">Reference proteome</keyword>
<feature type="transmembrane region" description="Helical" evidence="1">
    <location>
        <begin position="23"/>
        <end position="49"/>
    </location>
</feature>
<dbReference type="Proteomes" id="UP000520876">
    <property type="component" value="Unassembled WGS sequence"/>
</dbReference>
<sequence length="416" mass="46765">MALYFLATYPVRLMGWMPAALTLYFFIPFVTLMTLWQTVPMLLAGRVLLNGKLRVASSAKPIMLFFLIVFFSSSCYALVAGSDGSRAAIRVIYYTGLFALMSFSYEMARRPESYEIFLKGLVVTGAILAAYAAYQIFAVYGGLPLRGIVRGTTGVDVAYEYGVLRVNSFANEPKRLGYVLFVCGMASLFLARMWPRWKRRLKWVGYGTLFMSLFTFSGSYFLSVFLFTCIALLLYPSFATKYVVYTLPLVALVVLVGAFFPELEIFEAIQQGYVRREQEIEIGLDGTQVYRQEFYAWDYLKRYPIAAFFGVGLGQYFSTLFGEYGAGVGINAYGGLLPLNSTFLEMVFDFGGAATVMFYAAITWLILNLRKVGESYLSFALLFLTIQSFTILTIQFMVLFAGVGVARLTMYKESVL</sequence>
<feature type="transmembrane region" description="Helical" evidence="1">
    <location>
        <begin position="242"/>
        <end position="260"/>
    </location>
</feature>
<reference evidence="2 3" key="1">
    <citation type="submission" date="2020-07" db="EMBL/GenBank/DDBJ databases">
        <title>Halomonas sp. QX-2 draft genome sequence.</title>
        <authorList>
            <person name="Qiu X."/>
        </authorList>
    </citation>
    <scope>NUCLEOTIDE SEQUENCE [LARGE SCALE GENOMIC DNA]</scope>
    <source>
        <strain evidence="2 3">QX-2</strain>
    </source>
</reference>
<feature type="transmembrane region" description="Helical" evidence="1">
    <location>
        <begin position="61"/>
        <end position="81"/>
    </location>
</feature>
<keyword evidence="1" id="KW-0812">Transmembrane</keyword>
<proteinExistence type="predicted"/>
<name>A0A7Z0SN42_9GAMM</name>
<feature type="transmembrane region" description="Helical" evidence="1">
    <location>
        <begin position="87"/>
        <end position="105"/>
    </location>
</feature>
<feature type="transmembrane region" description="Helical" evidence="1">
    <location>
        <begin position="305"/>
        <end position="326"/>
    </location>
</feature>
<gene>
    <name evidence="2" type="ORF">HZU72_18380</name>
</gene>
<evidence type="ECO:0000313" key="2">
    <source>
        <dbReference type="EMBL" id="NYT74377.1"/>
    </source>
</evidence>
<evidence type="ECO:0000313" key="3">
    <source>
        <dbReference type="Proteomes" id="UP000520876"/>
    </source>
</evidence>
<feature type="transmembrane region" description="Helical" evidence="1">
    <location>
        <begin position="206"/>
        <end position="236"/>
    </location>
</feature>